<dbReference type="EMBL" id="JAYLAA010000039">
    <property type="protein sequence ID" value="MEC3876342.1"/>
    <property type="molecule type" value="Genomic_DNA"/>
</dbReference>
<dbReference type="RefSeq" id="WP_326321080.1">
    <property type="nucleotide sequence ID" value="NZ_JAYLAA010000039.1"/>
</dbReference>
<proteinExistence type="predicted"/>
<keyword evidence="2" id="KW-1185">Reference proteome</keyword>
<accession>A0ABU6HV63</accession>
<comment type="caution">
    <text evidence="1">The sequence shown here is derived from an EMBL/GenBank/DDBJ whole genome shotgun (WGS) entry which is preliminary data.</text>
</comment>
<name>A0ABU6HV63_9FLAO</name>
<reference evidence="1 2" key="1">
    <citation type="submission" date="2024-01" db="EMBL/GenBank/DDBJ databases">
        <title>Chryseobacterium sp. T9W2-O.</title>
        <authorList>
            <person name="Maltman C."/>
        </authorList>
    </citation>
    <scope>NUCLEOTIDE SEQUENCE [LARGE SCALE GENOMIC DNA]</scope>
    <source>
        <strain evidence="1 2">T9W2-O</strain>
    </source>
</reference>
<organism evidence="1 2">
    <name type="scientific">Chryseobacterium salviniae</name>
    <dbReference type="NCBI Taxonomy" id="3101750"/>
    <lineage>
        <taxon>Bacteria</taxon>
        <taxon>Pseudomonadati</taxon>
        <taxon>Bacteroidota</taxon>
        <taxon>Flavobacteriia</taxon>
        <taxon>Flavobacteriales</taxon>
        <taxon>Weeksellaceae</taxon>
        <taxon>Chryseobacterium group</taxon>
        <taxon>Chryseobacterium</taxon>
    </lineage>
</organism>
<evidence type="ECO:0000313" key="1">
    <source>
        <dbReference type="EMBL" id="MEC3876342.1"/>
    </source>
</evidence>
<protein>
    <submittedName>
        <fullName evidence="1">Uncharacterized protein</fullName>
    </submittedName>
</protein>
<dbReference type="Proteomes" id="UP001348397">
    <property type="component" value="Unassembled WGS sequence"/>
</dbReference>
<sequence length="51" mass="5899">MDHVESGRVKRDDIITHHLSPRKCFEDYEVFDKKQDGCVKVVVVPWKASGI</sequence>
<evidence type="ECO:0000313" key="2">
    <source>
        <dbReference type="Proteomes" id="UP001348397"/>
    </source>
</evidence>
<gene>
    <name evidence="1" type="ORF">SOP96_11515</name>
</gene>